<dbReference type="GO" id="GO:0016491">
    <property type="term" value="F:oxidoreductase activity"/>
    <property type="evidence" value="ECO:0007669"/>
    <property type="project" value="InterPro"/>
</dbReference>
<name>A0A3S3M8K9_9MAGN</name>
<gene>
    <name evidence="1" type="ORF">CKAN_00010000</name>
</gene>
<evidence type="ECO:0000313" key="2">
    <source>
        <dbReference type="Proteomes" id="UP000283530"/>
    </source>
</evidence>
<dbReference type="EMBL" id="QPKB01000001">
    <property type="protein sequence ID" value="RWR71915.1"/>
    <property type="molecule type" value="Genomic_DNA"/>
</dbReference>
<comment type="caution">
    <text evidence="1">The sequence shown here is derived from an EMBL/GenBank/DDBJ whole genome shotgun (WGS) entry which is preliminary data.</text>
</comment>
<sequence length="124" mass="14239">MALKLSPVMFQSQKLPFIASYPPSNLRSPRVYMASTLRSSTKVIDKGEVIISRSPSVLLGRYMFRSPLDPTAENKVFKSLEIWAEENILPVERVWQPQISLPEPESEDFWNLLENSEASKKRSR</sequence>
<protein>
    <submittedName>
        <fullName evidence="1">Stearoyl-acyl-carrier-protein desaturase</fullName>
    </submittedName>
</protein>
<dbReference type="AlphaFoldDB" id="A0A3S3M8K9"/>
<dbReference type="STRING" id="337451.A0A3S3M8K9"/>
<accession>A0A3S3M8K9</accession>
<dbReference type="Proteomes" id="UP000283530">
    <property type="component" value="Unassembled WGS sequence"/>
</dbReference>
<dbReference type="InterPro" id="IPR012348">
    <property type="entry name" value="RNR-like"/>
</dbReference>
<evidence type="ECO:0000313" key="1">
    <source>
        <dbReference type="EMBL" id="RWR71915.1"/>
    </source>
</evidence>
<organism evidence="1 2">
    <name type="scientific">Cinnamomum micranthum f. kanehirae</name>
    <dbReference type="NCBI Taxonomy" id="337451"/>
    <lineage>
        <taxon>Eukaryota</taxon>
        <taxon>Viridiplantae</taxon>
        <taxon>Streptophyta</taxon>
        <taxon>Embryophyta</taxon>
        <taxon>Tracheophyta</taxon>
        <taxon>Spermatophyta</taxon>
        <taxon>Magnoliopsida</taxon>
        <taxon>Magnoliidae</taxon>
        <taxon>Laurales</taxon>
        <taxon>Lauraceae</taxon>
        <taxon>Cinnamomum</taxon>
    </lineage>
</organism>
<proteinExistence type="predicted"/>
<keyword evidence="2" id="KW-1185">Reference proteome</keyword>
<reference evidence="1 2" key="1">
    <citation type="journal article" date="2019" name="Nat. Plants">
        <title>Stout camphor tree genome fills gaps in understanding of flowering plant genome evolution.</title>
        <authorList>
            <person name="Chaw S.M."/>
            <person name="Liu Y.C."/>
            <person name="Wu Y.W."/>
            <person name="Wang H.Y."/>
            <person name="Lin C.I."/>
            <person name="Wu C.S."/>
            <person name="Ke H.M."/>
            <person name="Chang L.Y."/>
            <person name="Hsu C.Y."/>
            <person name="Yang H.T."/>
            <person name="Sudianto E."/>
            <person name="Hsu M.H."/>
            <person name="Wu K.P."/>
            <person name="Wang L.N."/>
            <person name="Leebens-Mack J.H."/>
            <person name="Tsai I.J."/>
        </authorList>
    </citation>
    <scope>NUCLEOTIDE SEQUENCE [LARGE SCALE GENOMIC DNA]</scope>
    <source>
        <strain evidence="2">cv. Chaw 1501</strain>
        <tissue evidence="1">Young leaves</tissue>
    </source>
</reference>
<dbReference type="Gene3D" id="1.10.620.20">
    <property type="entry name" value="Ribonucleotide Reductase, subunit A"/>
    <property type="match status" value="1"/>
</dbReference>